<dbReference type="SUPFAM" id="SSF46689">
    <property type="entry name" value="Homeodomain-like"/>
    <property type="match status" value="1"/>
</dbReference>
<dbReference type="Gene3D" id="1.10.357.10">
    <property type="entry name" value="Tetracycline Repressor, domain 2"/>
    <property type="match status" value="1"/>
</dbReference>
<dbReference type="AlphaFoldDB" id="C6LHF0"/>
<reference evidence="4" key="1">
    <citation type="submission" date="2009-07" db="EMBL/GenBank/DDBJ databases">
        <authorList>
            <person name="Weinstock G."/>
            <person name="Sodergren E."/>
            <person name="Clifton S."/>
            <person name="Fulton L."/>
            <person name="Fulton B."/>
            <person name="Courtney L."/>
            <person name="Fronick C."/>
            <person name="Harrison M."/>
            <person name="Strong C."/>
            <person name="Farmer C."/>
            <person name="Delahaunty K."/>
            <person name="Markovic C."/>
            <person name="Hall O."/>
            <person name="Minx P."/>
            <person name="Tomlinson C."/>
            <person name="Mitreva M."/>
            <person name="Nelson J."/>
            <person name="Hou S."/>
            <person name="Wollam A."/>
            <person name="Pepin K.H."/>
            <person name="Johnson M."/>
            <person name="Bhonagiri V."/>
            <person name="Nash W.E."/>
            <person name="Warren W."/>
            <person name="Chinwalla A."/>
            <person name="Mardis E.R."/>
            <person name="Wilson R.K."/>
        </authorList>
    </citation>
    <scope>NUCLEOTIDE SEQUENCE [LARGE SCALE GENOMIC DNA]</scope>
    <source>
        <strain evidence="4">DSM 14469</strain>
    </source>
</reference>
<comment type="caution">
    <text evidence="4">The sequence shown here is derived from an EMBL/GenBank/DDBJ whole genome shotgun (WGS) entry which is preliminary data.</text>
</comment>
<organism evidence="4 5">
    <name type="scientific">Marvinbryantia formatexigens DSM 14469</name>
    <dbReference type="NCBI Taxonomy" id="478749"/>
    <lineage>
        <taxon>Bacteria</taxon>
        <taxon>Bacillati</taxon>
        <taxon>Bacillota</taxon>
        <taxon>Clostridia</taxon>
        <taxon>Lachnospirales</taxon>
        <taxon>Lachnospiraceae</taxon>
        <taxon>Marvinbryantia</taxon>
    </lineage>
</organism>
<evidence type="ECO:0000313" key="5">
    <source>
        <dbReference type="Proteomes" id="UP000005561"/>
    </source>
</evidence>
<dbReference type="GO" id="GO:0003677">
    <property type="term" value="F:DNA binding"/>
    <property type="evidence" value="ECO:0007669"/>
    <property type="project" value="UniProtKB-UniRule"/>
</dbReference>
<protein>
    <submittedName>
        <fullName evidence="4">Transcriptional regulator, TetR family</fullName>
    </submittedName>
</protein>
<dbReference type="Proteomes" id="UP000005561">
    <property type="component" value="Unassembled WGS sequence"/>
</dbReference>
<dbReference type="STRING" id="168384.SAMN05660368_00717"/>
<dbReference type="Pfam" id="PF00440">
    <property type="entry name" value="TetR_N"/>
    <property type="match status" value="1"/>
</dbReference>
<dbReference type="eggNOG" id="COG1309">
    <property type="taxonomic scope" value="Bacteria"/>
</dbReference>
<feature type="domain" description="HTH tetR-type" evidence="3">
    <location>
        <begin position="1"/>
        <end position="61"/>
    </location>
</feature>
<dbReference type="PROSITE" id="PS50977">
    <property type="entry name" value="HTH_TETR_2"/>
    <property type="match status" value="1"/>
</dbReference>
<dbReference type="InterPro" id="IPR039536">
    <property type="entry name" value="TetR_C_Proteobacteria"/>
</dbReference>
<dbReference type="PANTHER" id="PTHR43479:SF11">
    <property type="entry name" value="ACREF_ENVCD OPERON REPRESSOR-RELATED"/>
    <property type="match status" value="1"/>
</dbReference>
<gene>
    <name evidence="4" type="ORF">BRYFOR_08061</name>
</gene>
<dbReference type="Gene3D" id="1.10.10.60">
    <property type="entry name" value="Homeodomain-like"/>
    <property type="match status" value="1"/>
</dbReference>
<sequence length="205" mass="23257">MNRKEEIILVTLELAAANGLSNVSMAQIAEKMGIRKPSLYNHFRSKEDIIAAMYQYLREKSKEQLSLADIDYGEFIKDKSLEEALTQSVSNYSSMSTQGKMLSFYKVIYSERAVNPTAARIMAEETKRMISATKNLFYALQVHKKICIRDIDIAAASFALTVHAIMDYQLDCACSGEPVSEDMIQDYIKWFCEQFGGVDNEKNID</sequence>
<evidence type="ECO:0000259" key="3">
    <source>
        <dbReference type="PROSITE" id="PS50977"/>
    </source>
</evidence>
<evidence type="ECO:0000313" key="4">
    <source>
        <dbReference type="EMBL" id="EET59937.1"/>
    </source>
</evidence>
<dbReference type="Pfam" id="PF14246">
    <property type="entry name" value="TetR_C_7"/>
    <property type="match status" value="1"/>
</dbReference>
<dbReference type="RefSeq" id="WP_006862846.1">
    <property type="nucleotide sequence ID" value="NZ_ACCL02000014.1"/>
</dbReference>
<dbReference type="OrthoDB" id="9808476at2"/>
<dbReference type="PANTHER" id="PTHR43479">
    <property type="entry name" value="ACREF/ENVCD OPERON REPRESSOR-RELATED"/>
    <property type="match status" value="1"/>
</dbReference>
<keyword evidence="1 2" id="KW-0238">DNA-binding</keyword>
<feature type="DNA-binding region" description="H-T-H motif" evidence="2">
    <location>
        <begin position="24"/>
        <end position="43"/>
    </location>
</feature>
<dbReference type="PRINTS" id="PR00455">
    <property type="entry name" value="HTHTETR"/>
</dbReference>
<evidence type="ECO:0000256" key="1">
    <source>
        <dbReference type="ARBA" id="ARBA00023125"/>
    </source>
</evidence>
<dbReference type="InterPro" id="IPR050624">
    <property type="entry name" value="HTH-type_Tx_Regulator"/>
</dbReference>
<proteinExistence type="predicted"/>
<accession>C6LHF0</accession>
<dbReference type="InterPro" id="IPR001647">
    <property type="entry name" value="HTH_TetR"/>
</dbReference>
<evidence type="ECO:0000256" key="2">
    <source>
        <dbReference type="PROSITE-ProRule" id="PRU00335"/>
    </source>
</evidence>
<keyword evidence="5" id="KW-1185">Reference proteome</keyword>
<dbReference type="EMBL" id="ACCL02000014">
    <property type="protein sequence ID" value="EET59937.1"/>
    <property type="molecule type" value="Genomic_DNA"/>
</dbReference>
<dbReference type="InterPro" id="IPR009057">
    <property type="entry name" value="Homeodomain-like_sf"/>
</dbReference>
<name>C6LHF0_9FIRM</name>